<dbReference type="SUPFAM" id="SSF117892">
    <property type="entry name" value="Band 7/SPFH domain"/>
    <property type="match status" value="1"/>
</dbReference>
<sequence>MLSGMSGPVEGPPAQAFMPPGGGLKPKASAHMEEVAVERVPMLAMVTSLFPLFLPFSCYVVQPSTHAAVLHCGTLTKMQTRAGLHCTFPSGKYVMSVSVKQQTLSLPDSKITDSRGSPILVSAIVNYRVLDAKKALFAVEDYRQYIETNATSVLKQVVGTHTYDGLKSNAAEVNAGMMEEVQKQVSVAGILVLSMSLNELNYAPEIASVMLRKQQAGALVEARELIVEGAVKIAQDAIRRLEQGGTITMNDSEKVKIVTNLLTVTCSESQATPAVVM</sequence>
<evidence type="ECO:0000259" key="1">
    <source>
        <dbReference type="SMART" id="SM00244"/>
    </source>
</evidence>
<name>A0A813HN72_POLGL</name>
<dbReference type="PANTHER" id="PTHR43446">
    <property type="entry name" value="MEMBRANE PROTEIN-RELATED"/>
    <property type="match status" value="1"/>
</dbReference>
<dbReference type="OMA" id="QAFGCYQ"/>
<dbReference type="Proteomes" id="UP000654075">
    <property type="component" value="Unassembled WGS sequence"/>
</dbReference>
<dbReference type="InterPro" id="IPR036013">
    <property type="entry name" value="Band_7/SPFH_dom_sf"/>
</dbReference>
<protein>
    <recommendedName>
        <fullName evidence="1">Band 7 domain-containing protein</fullName>
    </recommendedName>
</protein>
<dbReference type="AlphaFoldDB" id="A0A813HN72"/>
<dbReference type="PANTHER" id="PTHR43446:SF1">
    <property type="entry name" value="BAND 7 DOMAIN-CONTAINING PROTEIN"/>
    <property type="match status" value="1"/>
</dbReference>
<reference evidence="2" key="1">
    <citation type="submission" date="2021-02" db="EMBL/GenBank/DDBJ databases">
        <authorList>
            <person name="Dougan E. K."/>
            <person name="Rhodes N."/>
            <person name="Thang M."/>
            <person name="Chan C."/>
        </authorList>
    </citation>
    <scope>NUCLEOTIDE SEQUENCE</scope>
</reference>
<accession>A0A813HN72</accession>
<gene>
    <name evidence="2" type="ORF">PGLA1383_LOCUS54564</name>
</gene>
<dbReference type="Gene3D" id="3.30.479.30">
    <property type="entry name" value="Band 7 domain"/>
    <property type="match status" value="1"/>
</dbReference>
<proteinExistence type="predicted"/>
<organism evidence="2 3">
    <name type="scientific">Polarella glacialis</name>
    <name type="common">Dinoflagellate</name>
    <dbReference type="NCBI Taxonomy" id="89957"/>
    <lineage>
        <taxon>Eukaryota</taxon>
        <taxon>Sar</taxon>
        <taxon>Alveolata</taxon>
        <taxon>Dinophyceae</taxon>
        <taxon>Suessiales</taxon>
        <taxon>Suessiaceae</taxon>
        <taxon>Polarella</taxon>
    </lineage>
</organism>
<comment type="caution">
    <text evidence="2">The sequence shown here is derived from an EMBL/GenBank/DDBJ whole genome shotgun (WGS) entry which is preliminary data.</text>
</comment>
<dbReference type="SMART" id="SM00244">
    <property type="entry name" value="PHB"/>
    <property type="match status" value="1"/>
</dbReference>
<dbReference type="OrthoDB" id="2105077at2759"/>
<dbReference type="EMBL" id="CAJNNV010032289">
    <property type="protein sequence ID" value="CAE8639535.1"/>
    <property type="molecule type" value="Genomic_DNA"/>
</dbReference>
<feature type="domain" description="Band 7" evidence="1">
    <location>
        <begin position="56"/>
        <end position="214"/>
    </location>
</feature>
<evidence type="ECO:0000313" key="3">
    <source>
        <dbReference type="Proteomes" id="UP000654075"/>
    </source>
</evidence>
<evidence type="ECO:0000313" key="2">
    <source>
        <dbReference type="EMBL" id="CAE8639535.1"/>
    </source>
</evidence>
<dbReference type="InterPro" id="IPR001107">
    <property type="entry name" value="Band_7"/>
</dbReference>
<keyword evidence="3" id="KW-1185">Reference proteome</keyword>
<dbReference type="Pfam" id="PF01145">
    <property type="entry name" value="Band_7"/>
    <property type="match status" value="1"/>
</dbReference>